<feature type="signal peptide" evidence="1">
    <location>
        <begin position="1"/>
        <end position="29"/>
    </location>
</feature>
<dbReference type="InterPro" id="IPR050570">
    <property type="entry name" value="Cell_wall_metabolism_enzyme"/>
</dbReference>
<proteinExistence type="predicted"/>
<keyword evidence="3" id="KW-0614">Plasmid</keyword>
<dbReference type="PANTHER" id="PTHR21666">
    <property type="entry name" value="PEPTIDASE-RELATED"/>
    <property type="match status" value="1"/>
</dbReference>
<keyword evidence="3" id="KW-0378">Hydrolase</keyword>
<dbReference type="AlphaFoldDB" id="A0AB39BMW0"/>
<feature type="chain" id="PRO_5044342589" evidence="1">
    <location>
        <begin position="30"/>
        <end position="226"/>
    </location>
</feature>
<geneLocation type="plasmid" evidence="3">
    <name>unnamed1</name>
</geneLocation>
<dbReference type="InterPro" id="IPR011055">
    <property type="entry name" value="Dup_hybrid_motif"/>
</dbReference>
<evidence type="ECO:0000256" key="1">
    <source>
        <dbReference type="SAM" id="SignalP"/>
    </source>
</evidence>
<reference evidence="3" key="1">
    <citation type="submission" date="2024-05" db="EMBL/GenBank/DDBJ databases">
        <title>Herbiconiux sp. A18JL235.</title>
        <authorList>
            <person name="Zhang G."/>
        </authorList>
    </citation>
    <scope>NUCLEOTIDE SEQUENCE</scope>
    <source>
        <strain evidence="3">A18JL235</strain>
        <plasmid evidence="3">unnamed1</plasmid>
    </source>
</reference>
<keyword evidence="1" id="KW-0732">Signal</keyword>
<name>A0AB39BMW0_9MICO</name>
<gene>
    <name evidence="3" type="ORF">ABFY20_20000</name>
</gene>
<dbReference type="PANTHER" id="PTHR21666:SF270">
    <property type="entry name" value="MUREIN HYDROLASE ACTIVATOR ENVC"/>
    <property type="match status" value="1"/>
</dbReference>
<dbReference type="InterPro" id="IPR016047">
    <property type="entry name" value="M23ase_b-sheet_dom"/>
</dbReference>
<dbReference type="GO" id="GO:0004222">
    <property type="term" value="F:metalloendopeptidase activity"/>
    <property type="evidence" value="ECO:0007669"/>
    <property type="project" value="TreeGrafter"/>
</dbReference>
<protein>
    <submittedName>
        <fullName evidence="3">M23 family metallopeptidase</fullName>
        <ecNumber evidence="3">3.4.24.-</ecNumber>
    </submittedName>
</protein>
<accession>A0AB39BMW0</accession>
<sequence>MRALMALSFSALLVAATSLSATNSSLSFASTPSVTELQPQELLTVAAAPGQPISRDGYSVTEAKVIAEKKAAVAGYRTADTFTNNPTSAVQWPFPVGVPISDGFGPRVAPTAGASSNHKGVDFTPGQGTPVNAVAAGVVRLVQETDQGGLGVYVVIDHVIDGVNVSSWYGHMLTGSPVVTEGQLVVAGQQIGAVGNTGVSTGAHTHLEIHVEDTPVDPFAWISARN</sequence>
<feature type="domain" description="M23ase beta-sheet core" evidence="2">
    <location>
        <begin position="117"/>
        <end position="218"/>
    </location>
</feature>
<dbReference type="EC" id="3.4.24.-" evidence="3"/>
<dbReference type="Gene3D" id="2.70.70.10">
    <property type="entry name" value="Glucose Permease (Domain IIA)"/>
    <property type="match status" value="1"/>
</dbReference>
<organism evidence="3">
    <name type="scientific">Herbiconiux sp. A18JL235</name>
    <dbReference type="NCBI Taxonomy" id="3152363"/>
    <lineage>
        <taxon>Bacteria</taxon>
        <taxon>Bacillati</taxon>
        <taxon>Actinomycetota</taxon>
        <taxon>Actinomycetes</taxon>
        <taxon>Micrococcales</taxon>
        <taxon>Microbacteriaceae</taxon>
        <taxon>Herbiconiux</taxon>
    </lineage>
</organism>
<dbReference type="EMBL" id="CP162512">
    <property type="protein sequence ID" value="XDI07527.1"/>
    <property type="molecule type" value="Genomic_DNA"/>
</dbReference>
<dbReference type="RefSeq" id="WP_368499890.1">
    <property type="nucleotide sequence ID" value="NZ_CP162512.1"/>
</dbReference>
<dbReference type="CDD" id="cd12797">
    <property type="entry name" value="M23_peptidase"/>
    <property type="match status" value="1"/>
</dbReference>
<dbReference type="SUPFAM" id="SSF51261">
    <property type="entry name" value="Duplicated hybrid motif"/>
    <property type="match status" value="1"/>
</dbReference>
<evidence type="ECO:0000259" key="2">
    <source>
        <dbReference type="Pfam" id="PF01551"/>
    </source>
</evidence>
<evidence type="ECO:0000313" key="3">
    <source>
        <dbReference type="EMBL" id="XDI07527.1"/>
    </source>
</evidence>
<dbReference type="Pfam" id="PF01551">
    <property type="entry name" value="Peptidase_M23"/>
    <property type="match status" value="1"/>
</dbReference>